<proteinExistence type="predicted"/>
<gene>
    <name evidence="2" type="ORF">MCHLO_01469</name>
</gene>
<feature type="compositionally biased region" description="Low complexity" evidence="1">
    <location>
        <begin position="119"/>
        <end position="132"/>
    </location>
</feature>
<accession>A0ABQ0KY05</accession>
<feature type="compositionally biased region" description="Polar residues" evidence="1">
    <location>
        <begin position="164"/>
        <end position="173"/>
    </location>
</feature>
<evidence type="ECO:0000313" key="2">
    <source>
        <dbReference type="EMBL" id="GAT43802.1"/>
    </source>
</evidence>
<feature type="compositionally biased region" description="Low complexity" evidence="1">
    <location>
        <begin position="65"/>
        <end position="81"/>
    </location>
</feature>
<sequence>MRTCYLIVRTVARFAHACVRPFASGGRHWHRRRAVSTVFLRTNSRSLFGHRLKVYQAGFSRARSRLTSSASSGSHAFESSRNNPGLSKFTQHASAGSGFSPSKASTQLLGRPCPPNPNPASASAPAANGNPAIRQGPPGRDLDASPSDAQTMHAGAVPLEENVKSISHVTKCK</sequence>
<keyword evidence="3" id="KW-1185">Reference proteome</keyword>
<protein>
    <submittedName>
        <fullName evidence="2">Uncharacterized protein</fullName>
    </submittedName>
</protein>
<evidence type="ECO:0000256" key="1">
    <source>
        <dbReference type="SAM" id="MobiDB-lite"/>
    </source>
</evidence>
<organism evidence="2 3">
    <name type="scientific">Mycena chlorophos</name>
    <name type="common">Agaric fungus</name>
    <name type="synonym">Agaricus chlorophos</name>
    <dbReference type="NCBI Taxonomy" id="658473"/>
    <lineage>
        <taxon>Eukaryota</taxon>
        <taxon>Fungi</taxon>
        <taxon>Dikarya</taxon>
        <taxon>Basidiomycota</taxon>
        <taxon>Agaricomycotina</taxon>
        <taxon>Agaricomycetes</taxon>
        <taxon>Agaricomycetidae</taxon>
        <taxon>Agaricales</taxon>
        <taxon>Marasmiineae</taxon>
        <taxon>Mycenaceae</taxon>
        <taxon>Mycena</taxon>
    </lineage>
</organism>
<dbReference type="Proteomes" id="UP000815677">
    <property type="component" value="Unassembled WGS sequence"/>
</dbReference>
<feature type="region of interest" description="Disordered" evidence="1">
    <location>
        <begin position="65"/>
        <end position="173"/>
    </location>
</feature>
<reference evidence="2" key="1">
    <citation type="submission" date="2014-09" db="EMBL/GenBank/DDBJ databases">
        <title>Genome sequence of the luminous mushroom Mycena chlorophos for searching fungal bioluminescence genes.</title>
        <authorList>
            <person name="Tanaka Y."/>
            <person name="Kasuga D."/>
            <person name="Oba Y."/>
            <person name="Hase S."/>
            <person name="Sato K."/>
            <person name="Oba Y."/>
            <person name="Sakakibara Y."/>
        </authorList>
    </citation>
    <scope>NUCLEOTIDE SEQUENCE</scope>
</reference>
<evidence type="ECO:0000313" key="3">
    <source>
        <dbReference type="Proteomes" id="UP000815677"/>
    </source>
</evidence>
<feature type="compositionally biased region" description="Polar residues" evidence="1">
    <location>
        <begin position="82"/>
        <end position="108"/>
    </location>
</feature>
<name>A0ABQ0KY05_MYCCL</name>
<dbReference type="EMBL" id="DF839329">
    <property type="protein sequence ID" value="GAT43802.1"/>
    <property type="molecule type" value="Genomic_DNA"/>
</dbReference>